<name>A0A7Y0XCC3_VIBPH</name>
<dbReference type="Gene3D" id="3.30.420.10">
    <property type="entry name" value="Ribonuclease H-like superfamily/Ribonuclease H"/>
    <property type="match status" value="1"/>
</dbReference>
<proteinExistence type="predicted"/>
<dbReference type="InterPro" id="IPR012337">
    <property type="entry name" value="RNaseH-like_sf"/>
</dbReference>
<dbReference type="AlphaFoldDB" id="A0A7Y0XCC3"/>
<gene>
    <name evidence="2" type="ORF">HKB16_12815</name>
</gene>
<dbReference type="EMBL" id="JABCLB010001107">
    <property type="protein sequence ID" value="NMU83770.1"/>
    <property type="molecule type" value="Genomic_DNA"/>
</dbReference>
<sequence length="723" mass="83083">MLINQKLISKADGIEYLIVDLCDGRELIAVTQINDKQPLRPTLLNMQEVLKNIQNNLWELTDSKFTSTLFMSDEEMLKKDSSRQKWLDRRDEAYRVIAPLVEDDEKRYDYLFGDASGVLRELIEKSGRSRKYVSQTLNRYWYFGSHKNALLPLWRNCGSNSTLPEKPVFDDEGQCSVNKSGPKTRYGSEYRGAIQEDIKNINKFAKKIPKGGKVRLSYLYEEFCREYLYPTVKPTIDDAEALVIRLPKKYLISPESFKYHLKKAVGPLEFIRRAVGDISYQKDKKGKPGLARQGLRGPTSRYEIDATIVDQYIRYPFDNTEQLATGRPVIYLVVDTWSGMIVGTHACFHGPDWTGASQALFNAFTNKVEFCQRYGIDIKEEDWPCNHVCSQLTMDRGSEYTDKHIEGMIKGMIGVTIGSFTAYHRGDCKGTVEHAFKIIQDAMVNFVPGQVIKIPQKEAQHASREASMSFELFMHKLIKSILFTNNNRLRSENHTFEMSRDGVGFSPRDLYVYGLEEMMIPPAKVSEDKLRFALLPSGKATVHAQGIYFGGLYYNSNAVTERQWLDIAKNVGRFKLDIRYDSNSTNFIWCKDTETDEILTLELTERSELYRNQLWADALHNIELTKHKHSLHREAEFSDKINLLNDLKEIDEMNQAETRHLKKSTAKTIQPGMKDRAKLVSDIEKKNQSDAVAQTLNTEKPEVTQPGKQQDLTTPDFFNENDN</sequence>
<accession>A0A7Y0XCC3</accession>
<comment type="caution">
    <text evidence="2">The sequence shown here is derived from an EMBL/GenBank/DDBJ whole genome shotgun (WGS) entry which is preliminary data.</text>
</comment>
<dbReference type="Proteomes" id="UP000518904">
    <property type="component" value="Unassembled WGS sequence"/>
</dbReference>
<reference evidence="2 3" key="1">
    <citation type="submission" date="2020-04" db="EMBL/GenBank/DDBJ databases">
        <title>Whole-genome sequencing of Vibrio spp. from China reveals different genetic environments of blaCTX-M-14 among diverse lineages.</title>
        <authorList>
            <person name="Zheng Z."/>
            <person name="Ye L."/>
            <person name="Chen S."/>
        </authorList>
    </citation>
    <scope>NUCLEOTIDE SEQUENCE [LARGE SCALE GENOMIC DNA]</scope>
    <source>
        <strain evidence="2 3">Vb0551</strain>
    </source>
</reference>
<dbReference type="GO" id="GO:0003676">
    <property type="term" value="F:nucleic acid binding"/>
    <property type="evidence" value="ECO:0007669"/>
    <property type="project" value="InterPro"/>
</dbReference>
<organism evidence="2 3">
    <name type="scientific">Vibrio parahaemolyticus</name>
    <dbReference type="NCBI Taxonomy" id="670"/>
    <lineage>
        <taxon>Bacteria</taxon>
        <taxon>Pseudomonadati</taxon>
        <taxon>Pseudomonadota</taxon>
        <taxon>Gammaproteobacteria</taxon>
        <taxon>Vibrionales</taxon>
        <taxon>Vibrionaceae</taxon>
        <taxon>Vibrio</taxon>
    </lineage>
</organism>
<evidence type="ECO:0000313" key="2">
    <source>
        <dbReference type="EMBL" id="NMU83770.1"/>
    </source>
</evidence>
<evidence type="ECO:0000256" key="1">
    <source>
        <dbReference type="SAM" id="MobiDB-lite"/>
    </source>
</evidence>
<dbReference type="SUPFAM" id="SSF53098">
    <property type="entry name" value="Ribonuclease H-like"/>
    <property type="match status" value="1"/>
</dbReference>
<protein>
    <submittedName>
        <fullName evidence="2">Integrase</fullName>
    </submittedName>
</protein>
<feature type="region of interest" description="Disordered" evidence="1">
    <location>
        <begin position="684"/>
        <end position="723"/>
    </location>
</feature>
<dbReference type="InterPro" id="IPR036397">
    <property type="entry name" value="RNaseH_sf"/>
</dbReference>
<dbReference type="RefSeq" id="WP_141179476.1">
    <property type="nucleotide sequence ID" value="NZ_CP041201.1"/>
</dbReference>
<evidence type="ECO:0000313" key="3">
    <source>
        <dbReference type="Proteomes" id="UP000518904"/>
    </source>
</evidence>
<feature type="compositionally biased region" description="Polar residues" evidence="1">
    <location>
        <begin position="689"/>
        <end position="698"/>
    </location>
</feature>